<dbReference type="AlphaFoldDB" id="A0A2N9H5K9"/>
<accession>A0A2N9H5K9</accession>
<feature type="compositionally biased region" description="Basic and acidic residues" evidence="1">
    <location>
        <begin position="297"/>
        <end position="310"/>
    </location>
</feature>
<feature type="compositionally biased region" description="Basic residues" evidence="1">
    <location>
        <begin position="125"/>
        <end position="142"/>
    </location>
</feature>
<feature type="compositionally biased region" description="Low complexity" evidence="1">
    <location>
        <begin position="157"/>
        <end position="169"/>
    </location>
</feature>
<sequence>MKGHKLPRCPKIGRPPEGHVGRPKDIKSHPPSVPRHRSLLGRPQTGAPPITHIFFLQVVYSAARLDCRPLIPRTRSMEVHAQALKRSPPVANLPRWLRWRNKYEISLQTFRNSLDRTRSLTRSSCNKRLRSRRQGTRERVRKGGMLSLDKNNKKNNNKNNNRSNNTSNAKSRRVRRRANNTRITVEESSAKWEQELKAMRIQMGEMKDEFKGRTAKNLDDLVHTTDSPFTKSLTEQTTKVVLTAFISGLQAGDFLFSVYKDPPSTMTEMMYEAQRHMNGEEALLARDQTVGKKRKWEHPDRPAEPHDTRPKAQRNRNRRTRG</sequence>
<gene>
    <name evidence="2" type="ORF">FSB_LOCUS34823</name>
</gene>
<protein>
    <submittedName>
        <fullName evidence="2">Uncharacterized protein</fullName>
    </submittedName>
</protein>
<proteinExistence type="predicted"/>
<feature type="region of interest" description="Disordered" evidence="1">
    <location>
        <begin position="1"/>
        <end position="45"/>
    </location>
</feature>
<feature type="compositionally biased region" description="Basic residues" evidence="1">
    <location>
        <begin position="311"/>
        <end position="322"/>
    </location>
</feature>
<feature type="region of interest" description="Disordered" evidence="1">
    <location>
        <begin position="283"/>
        <end position="322"/>
    </location>
</feature>
<dbReference type="EMBL" id="OIVN01002854">
    <property type="protein sequence ID" value="SPD06941.1"/>
    <property type="molecule type" value="Genomic_DNA"/>
</dbReference>
<feature type="region of interest" description="Disordered" evidence="1">
    <location>
        <begin position="117"/>
        <end position="186"/>
    </location>
</feature>
<name>A0A2N9H5K9_FAGSY</name>
<evidence type="ECO:0000256" key="1">
    <source>
        <dbReference type="SAM" id="MobiDB-lite"/>
    </source>
</evidence>
<reference evidence="2" key="1">
    <citation type="submission" date="2018-02" db="EMBL/GenBank/DDBJ databases">
        <authorList>
            <person name="Cohen D.B."/>
            <person name="Kent A.D."/>
        </authorList>
    </citation>
    <scope>NUCLEOTIDE SEQUENCE</scope>
</reference>
<organism evidence="2">
    <name type="scientific">Fagus sylvatica</name>
    <name type="common">Beechnut</name>
    <dbReference type="NCBI Taxonomy" id="28930"/>
    <lineage>
        <taxon>Eukaryota</taxon>
        <taxon>Viridiplantae</taxon>
        <taxon>Streptophyta</taxon>
        <taxon>Embryophyta</taxon>
        <taxon>Tracheophyta</taxon>
        <taxon>Spermatophyta</taxon>
        <taxon>Magnoliopsida</taxon>
        <taxon>eudicotyledons</taxon>
        <taxon>Gunneridae</taxon>
        <taxon>Pentapetalae</taxon>
        <taxon>rosids</taxon>
        <taxon>fabids</taxon>
        <taxon>Fagales</taxon>
        <taxon>Fagaceae</taxon>
        <taxon>Fagus</taxon>
    </lineage>
</organism>
<evidence type="ECO:0000313" key="2">
    <source>
        <dbReference type="EMBL" id="SPD06941.1"/>
    </source>
</evidence>
<feature type="compositionally biased region" description="Basic residues" evidence="1">
    <location>
        <begin position="170"/>
        <end position="179"/>
    </location>
</feature>
<feature type="compositionally biased region" description="Basic and acidic residues" evidence="1">
    <location>
        <begin position="14"/>
        <end position="28"/>
    </location>
</feature>